<dbReference type="AlphaFoldDB" id="A0A4V1KHL0"/>
<feature type="domain" description="SF4 helicase" evidence="1">
    <location>
        <begin position="248"/>
        <end position="510"/>
    </location>
</feature>
<dbReference type="Gene3D" id="3.40.1360.10">
    <property type="match status" value="1"/>
</dbReference>
<evidence type="ECO:0000313" key="3">
    <source>
        <dbReference type="Proteomes" id="UP000289708"/>
    </source>
</evidence>
<dbReference type="SUPFAM" id="SSF56731">
    <property type="entry name" value="DNA primase core"/>
    <property type="match status" value="1"/>
</dbReference>
<dbReference type="EMBL" id="RYFI01000032">
    <property type="protein sequence ID" value="RXF67562.1"/>
    <property type="molecule type" value="Genomic_DNA"/>
</dbReference>
<dbReference type="SUPFAM" id="SSF52540">
    <property type="entry name" value="P-loop containing nucleoside triphosphate hydrolases"/>
    <property type="match status" value="1"/>
</dbReference>
<proteinExistence type="predicted"/>
<dbReference type="Pfam" id="PF13481">
    <property type="entry name" value="AAA_25"/>
    <property type="match status" value="1"/>
</dbReference>
<sequence length="515" mass="57494">MATMQNGTAGIADGRAVSLRTTATAEAFAEARGISATTLDRLRVGSGTVWFRDLKAEREAIVFHYFAAGSSEPTFWKARPADGEKTFAALKGGKVSFYNLDAVLSGDLKVVHIVEGEFDTAALVEAGVPVDQVLSVPAGAREKREEGPDDSDVFRGYGYVKDALQAGLSNAEKFVFCGDADGPGRSLRQDMANILGAARFHFVDWPKGIKDANDFLIAEGPAALRQYVRDRAKPWPVDGLYRLSELPEPPTFEIWSPGFPEWESKVKLARGTLSVVTGHPGHGKTALWAQIWFQVVQEHDFPILVASFETRAKPHLRRTLRTLLTGRLEKDMDDAECAAADRWIEARYLWAVHPDGRPDLRWLLDRAEVAIVRHGARVIQIDPWNRVESHRDSRKETETEYIGRCLTEIYGFAQGMNAHVQILAHPAKMDGKVRGTAPQLEDISGSKHWDNRVDQGFVVHRKKMFDGGERCTEATLFHRKARFEELGHPCQLNLNFEMASRRYRSTDYDAGGYGR</sequence>
<dbReference type="InterPro" id="IPR027032">
    <property type="entry name" value="Twinkle-like"/>
</dbReference>
<evidence type="ECO:0000259" key="1">
    <source>
        <dbReference type="PROSITE" id="PS51199"/>
    </source>
</evidence>
<dbReference type="PANTHER" id="PTHR12873">
    <property type="entry name" value="T7-LIKE MITOCHONDRIAL DNA HELICASE"/>
    <property type="match status" value="1"/>
</dbReference>
<evidence type="ECO:0000313" key="2">
    <source>
        <dbReference type="EMBL" id="RXF67562.1"/>
    </source>
</evidence>
<keyword evidence="3" id="KW-1185">Reference proteome</keyword>
<reference evidence="2 3" key="1">
    <citation type="submission" date="2018-12" db="EMBL/GenBank/DDBJ databases">
        <title>bacterium Hansschlegelia zhihuaiae S113.</title>
        <authorList>
            <person name="He J."/>
        </authorList>
    </citation>
    <scope>NUCLEOTIDE SEQUENCE [LARGE SCALE GENOMIC DNA]</scope>
    <source>
        <strain evidence="2 3">S 113</strain>
    </source>
</reference>
<dbReference type="PROSITE" id="PS51199">
    <property type="entry name" value="SF4_HELICASE"/>
    <property type="match status" value="1"/>
</dbReference>
<comment type="caution">
    <text evidence="2">The sequence shown here is derived from an EMBL/GenBank/DDBJ whole genome shotgun (WGS) entry which is preliminary data.</text>
</comment>
<dbReference type="InterPro" id="IPR027417">
    <property type="entry name" value="P-loop_NTPase"/>
</dbReference>
<accession>A0A4V1KHL0</accession>
<dbReference type="GO" id="GO:0005524">
    <property type="term" value="F:ATP binding"/>
    <property type="evidence" value="ECO:0007669"/>
    <property type="project" value="InterPro"/>
</dbReference>
<dbReference type="InterPro" id="IPR007694">
    <property type="entry name" value="DNA_helicase_DnaB-like_C"/>
</dbReference>
<dbReference type="GO" id="GO:0043139">
    <property type="term" value="F:5'-3' DNA helicase activity"/>
    <property type="evidence" value="ECO:0007669"/>
    <property type="project" value="InterPro"/>
</dbReference>
<dbReference type="Gene3D" id="3.40.50.300">
    <property type="entry name" value="P-loop containing nucleotide triphosphate hydrolases"/>
    <property type="match status" value="1"/>
</dbReference>
<dbReference type="OrthoDB" id="1038270at2"/>
<organism evidence="2 3">
    <name type="scientific">Hansschlegelia zhihuaiae</name>
    <dbReference type="NCBI Taxonomy" id="405005"/>
    <lineage>
        <taxon>Bacteria</taxon>
        <taxon>Pseudomonadati</taxon>
        <taxon>Pseudomonadota</taxon>
        <taxon>Alphaproteobacteria</taxon>
        <taxon>Hyphomicrobiales</taxon>
        <taxon>Methylopilaceae</taxon>
        <taxon>Hansschlegelia</taxon>
    </lineage>
</organism>
<name>A0A4V1KHL0_9HYPH</name>
<dbReference type="RefSeq" id="WP_128779464.1">
    <property type="nucleotide sequence ID" value="NZ_RYFI01000032.1"/>
</dbReference>
<gene>
    <name evidence="2" type="ORF">EK403_21255</name>
</gene>
<dbReference type="PANTHER" id="PTHR12873:SF0">
    <property type="entry name" value="TWINKLE MTDNA HELICASE"/>
    <property type="match status" value="1"/>
</dbReference>
<protein>
    <recommendedName>
        <fullName evidence="1">SF4 helicase domain-containing protein</fullName>
    </recommendedName>
</protein>
<dbReference type="GO" id="GO:0006260">
    <property type="term" value="P:DNA replication"/>
    <property type="evidence" value="ECO:0007669"/>
    <property type="project" value="InterPro"/>
</dbReference>
<dbReference type="GO" id="GO:0003697">
    <property type="term" value="F:single-stranded DNA binding"/>
    <property type="evidence" value="ECO:0007669"/>
    <property type="project" value="InterPro"/>
</dbReference>
<dbReference type="Proteomes" id="UP000289708">
    <property type="component" value="Unassembled WGS sequence"/>
</dbReference>